<protein>
    <recommendedName>
        <fullName evidence="7">Purple acid phosphatase</fullName>
    </recommendedName>
</protein>
<dbReference type="PANTHER" id="PTHR22953:SF120">
    <property type="entry name" value="PURPLE ACID PHOSPHATASE 11-RELATED"/>
    <property type="match status" value="1"/>
</dbReference>
<name>A0A835DJ16_TETSI</name>
<feature type="domain" description="Purple acid phosphatase C-terminal" evidence="3">
    <location>
        <begin position="293"/>
        <end position="353"/>
    </location>
</feature>
<feature type="domain" description="Purple acid phosphatase N-terminal" evidence="4">
    <location>
        <begin position="58"/>
        <end position="130"/>
    </location>
</feature>
<dbReference type="GO" id="GO:0003993">
    <property type="term" value="F:acid phosphatase activity"/>
    <property type="evidence" value="ECO:0007669"/>
    <property type="project" value="UniProtKB-EC"/>
</dbReference>
<keyword evidence="1 2" id="KW-0732">Signal</keyword>
<accession>A0A835DJ16</accession>
<organism evidence="5 6">
    <name type="scientific">Tetracentron sinense</name>
    <name type="common">Spur-leaf</name>
    <dbReference type="NCBI Taxonomy" id="13715"/>
    <lineage>
        <taxon>Eukaryota</taxon>
        <taxon>Viridiplantae</taxon>
        <taxon>Streptophyta</taxon>
        <taxon>Embryophyta</taxon>
        <taxon>Tracheophyta</taxon>
        <taxon>Spermatophyta</taxon>
        <taxon>Magnoliopsida</taxon>
        <taxon>Trochodendrales</taxon>
        <taxon>Trochodendraceae</taxon>
        <taxon>Tetracentron</taxon>
    </lineage>
</organism>
<gene>
    <name evidence="5" type="ORF">HHK36_010204</name>
</gene>
<dbReference type="InterPro" id="IPR008963">
    <property type="entry name" value="Purple_acid_Pase-like_N"/>
</dbReference>
<dbReference type="Gene3D" id="3.60.21.10">
    <property type="match status" value="2"/>
</dbReference>
<evidence type="ECO:0000256" key="2">
    <source>
        <dbReference type="SAM" id="SignalP"/>
    </source>
</evidence>
<dbReference type="GO" id="GO:0046872">
    <property type="term" value="F:metal ion binding"/>
    <property type="evidence" value="ECO:0007669"/>
    <property type="project" value="InterPro"/>
</dbReference>
<dbReference type="InterPro" id="IPR029052">
    <property type="entry name" value="Metallo-depent_PP-like"/>
</dbReference>
<dbReference type="Proteomes" id="UP000655225">
    <property type="component" value="Unassembled WGS sequence"/>
</dbReference>
<dbReference type="SUPFAM" id="SSF49363">
    <property type="entry name" value="Purple acid phosphatase, N-terminal domain"/>
    <property type="match status" value="1"/>
</dbReference>
<proteinExistence type="predicted"/>
<dbReference type="InterPro" id="IPR039331">
    <property type="entry name" value="PAPs-like"/>
</dbReference>
<evidence type="ECO:0008006" key="7">
    <source>
        <dbReference type="Google" id="ProtNLM"/>
    </source>
</evidence>
<keyword evidence="6" id="KW-1185">Reference proteome</keyword>
<evidence type="ECO:0000313" key="5">
    <source>
        <dbReference type="EMBL" id="KAF8405301.1"/>
    </source>
</evidence>
<dbReference type="Pfam" id="PF14008">
    <property type="entry name" value="Metallophos_C"/>
    <property type="match status" value="1"/>
</dbReference>
<evidence type="ECO:0000313" key="6">
    <source>
        <dbReference type="Proteomes" id="UP000655225"/>
    </source>
</evidence>
<feature type="signal peptide" evidence="2">
    <location>
        <begin position="1"/>
        <end position="28"/>
    </location>
</feature>
<feature type="chain" id="PRO_5047237170" description="Purple acid phosphatase" evidence="2">
    <location>
        <begin position="29"/>
        <end position="378"/>
    </location>
</feature>
<dbReference type="OrthoDB" id="45007at2759"/>
<dbReference type="InterPro" id="IPR025733">
    <property type="entry name" value="PAPs_C"/>
</dbReference>
<dbReference type="Gene3D" id="2.60.40.380">
    <property type="entry name" value="Purple acid phosphatase-like, N-terminal"/>
    <property type="match status" value="1"/>
</dbReference>
<evidence type="ECO:0000259" key="3">
    <source>
        <dbReference type="Pfam" id="PF14008"/>
    </source>
</evidence>
<dbReference type="InterPro" id="IPR015914">
    <property type="entry name" value="PAPs_N"/>
</dbReference>
<dbReference type="Pfam" id="PF16656">
    <property type="entry name" value="Pur_ac_phosph_N"/>
    <property type="match status" value="1"/>
</dbReference>
<dbReference type="EMBL" id="JABCRI010000006">
    <property type="protein sequence ID" value="KAF8405301.1"/>
    <property type="molecule type" value="Genomic_DNA"/>
</dbReference>
<evidence type="ECO:0000259" key="4">
    <source>
        <dbReference type="Pfam" id="PF16656"/>
    </source>
</evidence>
<reference evidence="5 6" key="1">
    <citation type="submission" date="2020-04" db="EMBL/GenBank/DDBJ databases">
        <title>Plant Genome Project.</title>
        <authorList>
            <person name="Zhang R.-G."/>
        </authorList>
    </citation>
    <scope>NUCLEOTIDE SEQUENCE [LARGE SCALE GENOMIC DNA]</scope>
    <source>
        <strain evidence="5">YNK0</strain>
        <tissue evidence="5">Leaf</tissue>
    </source>
</reference>
<dbReference type="PANTHER" id="PTHR22953">
    <property type="entry name" value="ACID PHOSPHATASE RELATED"/>
    <property type="match status" value="1"/>
</dbReference>
<dbReference type="OMA" id="EGRANEF"/>
<dbReference type="SUPFAM" id="SSF56300">
    <property type="entry name" value="Metallo-dependent phosphatases"/>
    <property type="match status" value="1"/>
</dbReference>
<dbReference type="AlphaFoldDB" id="A0A835DJ16"/>
<evidence type="ECO:0000256" key="1">
    <source>
        <dbReference type="ARBA" id="ARBA00022729"/>
    </source>
</evidence>
<sequence>MEVRVMGAVRDLILVFAVLLNAAAFSNGGITSSYVRKVEASVDMPFEAFPPSSGYNAPEQVHITQGDRNGRSVIVSWVTPLERHPSVVKFWVADGDHKHKHKAHGIVTSYRYYNYTSGYIHHATIKKLKSAHINLVSEPSTRPVEEHIEDTSMLQAINNLTQKLMALEAKMDSKFDEMSGSGKWEYSEGHHFHEGDLGQTYDSNQTLEHYMSNPKGQAVLFAGDLSYADHYPNNDNRRWDLWGRFVEKSTAYQSWIWTAGNHELDFSPEIERVSNVRYNITNGLCTPVKGASAPVYITIGDGGNIEGLATSFTEPQPSYSAFREASFGHALLEIKNRTHAYYTWHRNHDSESVASESLWFYNRHWYPHEESSFASTMA</sequence>
<comment type="caution">
    <text evidence="5">The sequence shown here is derived from an EMBL/GenBank/DDBJ whole genome shotgun (WGS) entry which is preliminary data.</text>
</comment>